<dbReference type="InterPro" id="IPR016164">
    <property type="entry name" value="FAD-linked_Oxase-like_C"/>
</dbReference>
<organism evidence="6 7">
    <name type="scientific">Pikeienuella piscinae</name>
    <dbReference type="NCBI Taxonomy" id="2748098"/>
    <lineage>
        <taxon>Bacteria</taxon>
        <taxon>Pseudomonadati</taxon>
        <taxon>Pseudomonadota</taxon>
        <taxon>Alphaproteobacteria</taxon>
        <taxon>Rhodobacterales</taxon>
        <taxon>Paracoccaceae</taxon>
        <taxon>Pikeienuella</taxon>
    </lineage>
</organism>
<dbReference type="Proteomes" id="UP000503336">
    <property type="component" value="Chromosome"/>
</dbReference>
<evidence type="ECO:0000256" key="3">
    <source>
        <dbReference type="ARBA" id="ARBA00022630"/>
    </source>
</evidence>
<evidence type="ECO:0000256" key="4">
    <source>
        <dbReference type="ARBA" id="ARBA00022827"/>
    </source>
</evidence>
<dbReference type="SUPFAM" id="SSF56176">
    <property type="entry name" value="FAD-binding/transporter-associated domain-like"/>
    <property type="match status" value="1"/>
</dbReference>
<dbReference type="InterPro" id="IPR036318">
    <property type="entry name" value="FAD-bd_PCMH-like_sf"/>
</dbReference>
<dbReference type="RefSeq" id="WP_165102523.1">
    <property type="nucleotide sequence ID" value="NZ_CP049056.1"/>
</dbReference>
<dbReference type="InterPro" id="IPR016169">
    <property type="entry name" value="FAD-bd_PCMH_sub2"/>
</dbReference>
<dbReference type="InterPro" id="IPR016167">
    <property type="entry name" value="FAD-bd_PCMH_sub1"/>
</dbReference>
<dbReference type="InterPro" id="IPR016166">
    <property type="entry name" value="FAD-bd_PCMH"/>
</dbReference>
<dbReference type="InterPro" id="IPR004113">
    <property type="entry name" value="FAD-bd_oxidored_4_C"/>
</dbReference>
<dbReference type="PANTHER" id="PTHR43716">
    <property type="entry name" value="D-2-HYDROXYGLUTARATE DEHYDROGENASE, MITOCHONDRIAL"/>
    <property type="match status" value="1"/>
</dbReference>
<evidence type="ECO:0000313" key="7">
    <source>
        <dbReference type="Proteomes" id="UP000503336"/>
    </source>
</evidence>
<comment type="cofactor">
    <cofactor evidence="1">
        <name>FAD</name>
        <dbReference type="ChEBI" id="CHEBI:57692"/>
    </cofactor>
</comment>
<keyword evidence="3" id="KW-0285">Flavoprotein</keyword>
<dbReference type="FunFam" id="1.10.45.10:FF:000001">
    <property type="entry name" value="D-lactate dehydrogenase mitochondrial"/>
    <property type="match status" value="1"/>
</dbReference>
<reference evidence="6 7" key="1">
    <citation type="submission" date="2020-02" db="EMBL/GenBank/DDBJ databases">
        <title>complete genome sequence of Rhodobacteraceae bacterium.</title>
        <authorList>
            <person name="Park J."/>
            <person name="Kim Y.-S."/>
            <person name="Kim K.-H."/>
        </authorList>
    </citation>
    <scope>NUCLEOTIDE SEQUENCE [LARGE SCALE GENOMIC DNA]</scope>
    <source>
        <strain evidence="6 7">RR4-56</strain>
    </source>
</reference>
<dbReference type="GO" id="GO:0022904">
    <property type="term" value="P:respiratory electron transport chain"/>
    <property type="evidence" value="ECO:0007669"/>
    <property type="project" value="TreeGrafter"/>
</dbReference>
<dbReference type="Pfam" id="PF02913">
    <property type="entry name" value="FAD-oxidase_C"/>
    <property type="match status" value="1"/>
</dbReference>
<dbReference type="GO" id="GO:0003824">
    <property type="term" value="F:catalytic activity"/>
    <property type="evidence" value="ECO:0007669"/>
    <property type="project" value="InterPro"/>
</dbReference>
<dbReference type="Gene3D" id="3.30.70.2740">
    <property type="match status" value="1"/>
</dbReference>
<dbReference type="Gene3D" id="3.30.70.2190">
    <property type="match status" value="1"/>
</dbReference>
<protein>
    <submittedName>
        <fullName evidence="6">FAD-binding oxidoreductase</fullName>
    </submittedName>
</protein>
<evidence type="ECO:0000259" key="5">
    <source>
        <dbReference type="PROSITE" id="PS51387"/>
    </source>
</evidence>
<proteinExistence type="inferred from homology"/>
<evidence type="ECO:0000256" key="2">
    <source>
        <dbReference type="ARBA" id="ARBA00008000"/>
    </source>
</evidence>
<dbReference type="InterPro" id="IPR016171">
    <property type="entry name" value="Vanillyl_alc_oxidase_C-sub2"/>
</dbReference>
<name>A0A7M3T662_9RHOB</name>
<dbReference type="Gene3D" id="1.10.45.10">
    <property type="entry name" value="Vanillyl-alcohol Oxidase, Chain A, domain 4"/>
    <property type="match status" value="1"/>
</dbReference>
<accession>A0A7M3T662</accession>
<gene>
    <name evidence="6" type="ORF">G5B40_19815</name>
</gene>
<dbReference type="EMBL" id="CP049056">
    <property type="protein sequence ID" value="QIE57493.1"/>
    <property type="molecule type" value="Genomic_DNA"/>
</dbReference>
<dbReference type="SUPFAM" id="SSF55103">
    <property type="entry name" value="FAD-linked oxidases, C-terminal domain"/>
    <property type="match status" value="1"/>
</dbReference>
<dbReference type="PROSITE" id="PS51387">
    <property type="entry name" value="FAD_PCMH"/>
    <property type="match status" value="1"/>
</dbReference>
<sequence length="473" mass="49601">MNLRPAAEDLLAGLRDFLGPPGWRAPDDAPEVFVDDRDRFTGRGALVARPGTTAEVAEVVRRCVAARYPVVPVSGGTGLVGGHLTMTEPAPVILSLQRMNRIRAVDAADNAMIVEAGAILKDVQDAAEAADRLFPLSLASEGSCRIGGNLSSNAGGVNTLRYGNARDLCLGVEAVLPDGTVFNGLKRLRKDNMGYDLRHLLIGAEGTLGVITAAALKLFARPAESATAWLAVPDPEAAVELLHFLRPRVGDVISAFELIDVVGFGFLEEAGLDRPAPLDPMPKWSVLVECGGRPGVAEALETALGAAFEAGLASDGVIAQSQSHASDFWAIRETIPVANRAVGAVSSHDISVPVARAPEFIERATAALGAFDATLRINCFGHVGDGNLHFNVYRPKGADKAAYAMKSEDVKRIVNDLTHAFEGSVGAEHGVGRAKTVDLVRYGDPGLLAAMRAIKAALDPHGVMNPGAVLAAL</sequence>
<dbReference type="Pfam" id="PF01565">
    <property type="entry name" value="FAD_binding_4"/>
    <property type="match status" value="1"/>
</dbReference>
<keyword evidence="7" id="KW-1185">Reference proteome</keyword>
<dbReference type="PANTHER" id="PTHR43716:SF2">
    <property type="entry name" value="BLL6224 PROTEIN"/>
    <property type="match status" value="1"/>
</dbReference>
<dbReference type="Gene3D" id="3.30.465.10">
    <property type="match status" value="1"/>
</dbReference>
<dbReference type="Gene3D" id="3.30.43.10">
    <property type="entry name" value="Uridine Diphospho-n-acetylenolpyruvylglucosamine Reductase, domain 2"/>
    <property type="match status" value="1"/>
</dbReference>
<evidence type="ECO:0000313" key="6">
    <source>
        <dbReference type="EMBL" id="QIE57493.1"/>
    </source>
</evidence>
<dbReference type="GO" id="GO:0071949">
    <property type="term" value="F:FAD binding"/>
    <property type="evidence" value="ECO:0007669"/>
    <property type="project" value="InterPro"/>
</dbReference>
<feature type="domain" description="FAD-binding PCMH-type" evidence="5">
    <location>
        <begin position="40"/>
        <end position="221"/>
    </location>
</feature>
<keyword evidence="4" id="KW-0274">FAD</keyword>
<dbReference type="InterPro" id="IPR006094">
    <property type="entry name" value="Oxid_FAD_bind_N"/>
</dbReference>
<evidence type="ECO:0000256" key="1">
    <source>
        <dbReference type="ARBA" id="ARBA00001974"/>
    </source>
</evidence>
<dbReference type="InterPro" id="IPR051264">
    <property type="entry name" value="FAD-oxidored/transferase_4"/>
</dbReference>
<comment type="similarity">
    <text evidence="2">Belongs to the FAD-binding oxidoreductase/transferase type 4 family.</text>
</comment>
<dbReference type="AlphaFoldDB" id="A0A7M3T662"/>
<dbReference type="KEGG" id="hdh:G5B40_19815"/>